<proteinExistence type="predicted"/>
<dbReference type="EMBL" id="KV015048">
    <property type="protein sequence ID" value="KZV20929.1"/>
    <property type="molecule type" value="Genomic_DNA"/>
</dbReference>
<feature type="compositionally biased region" description="Basic and acidic residues" evidence="1">
    <location>
        <begin position="14"/>
        <end position="25"/>
    </location>
</feature>
<sequence length="104" mass="11482">MRRRRPALQQWPARSRETARSDRPTIAHRRGSINASVRPAVIPAAQQGAHPAAREAADLRNACAGRRDKRAHPSVSVDRPLAQPLAHVQPSSRMELRPAFAPFA</sequence>
<organism evidence="2 3">
    <name type="scientific">Dorcoceras hygrometricum</name>
    <dbReference type="NCBI Taxonomy" id="472368"/>
    <lineage>
        <taxon>Eukaryota</taxon>
        <taxon>Viridiplantae</taxon>
        <taxon>Streptophyta</taxon>
        <taxon>Embryophyta</taxon>
        <taxon>Tracheophyta</taxon>
        <taxon>Spermatophyta</taxon>
        <taxon>Magnoliopsida</taxon>
        <taxon>eudicotyledons</taxon>
        <taxon>Gunneridae</taxon>
        <taxon>Pentapetalae</taxon>
        <taxon>asterids</taxon>
        <taxon>lamiids</taxon>
        <taxon>Lamiales</taxon>
        <taxon>Gesneriaceae</taxon>
        <taxon>Didymocarpoideae</taxon>
        <taxon>Trichosporeae</taxon>
        <taxon>Loxocarpinae</taxon>
        <taxon>Dorcoceras</taxon>
    </lineage>
</organism>
<dbReference type="Proteomes" id="UP000250235">
    <property type="component" value="Unassembled WGS sequence"/>
</dbReference>
<evidence type="ECO:0000313" key="3">
    <source>
        <dbReference type="Proteomes" id="UP000250235"/>
    </source>
</evidence>
<evidence type="ECO:0000256" key="1">
    <source>
        <dbReference type="SAM" id="MobiDB-lite"/>
    </source>
</evidence>
<evidence type="ECO:0000313" key="2">
    <source>
        <dbReference type="EMBL" id="KZV20929.1"/>
    </source>
</evidence>
<accession>A0A2Z7ANV4</accession>
<gene>
    <name evidence="2" type="ORF">F511_08843</name>
</gene>
<protein>
    <submittedName>
        <fullName evidence="2">Uncharacterized protein</fullName>
    </submittedName>
</protein>
<reference evidence="2 3" key="1">
    <citation type="journal article" date="2015" name="Proc. Natl. Acad. Sci. U.S.A.">
        <title>The resurrection genome of Boea hygrometrica: A blueprint for survival of dehydration.</title>
        <authorList>
            <person name="Xiao L."/>
            <person name="Yang G."/>
            <person name="Zhang L."/>
            <person name="Yang X."/>
            <person name="Zhao S."/>
            <person name="Ji Z."/>
            <person name="Zhou Q."/>
            <person name="Hu M."/>
            <person name="Wang Y."/>
            <person name="Chen M."/>
            <person name="Xu Y."/>
            <person name="Jin H."/>
            <person name="Xiao X."/>
            <person name="Hu G."/>
            <person name="Bao F."/>
            <person name="Hu Y."/>
            <person name="Wan P."/>
            <person name="Li L."/>
            <person name="Deng X."/>
            <person name="Kuang T."/>
            <person name="Xiang C."/>
            <person name="Zhu J.K."/>
            <person name="Oliver M.J."/>
            <person name="He Y."/>
        </authorList>
    </citation>
    <scope>NUCLEOTIDE SEQUENCE [LARGE SCALE GENOMIC DNA]</scope>
    <source>
        <strain evidence="3">cv. XS01</strain>
    </source>
</reference>
<dbReference type="AlphaFoldDB" id="A0A2Z7ANV4"/>
<feature type="region of interest" description="Disordered" evidence="1">
    <location>
        <begin position="1"/>
        <end position="104"/>
    </location>
</feature>
<keyword evidence="3" id="KW-1185">Reference proteome</keyword>
<name>A0A2Z7ANV4_9LAMI</name>